<dbReference type="CDD" id="cd06214">
    <property type="entry name" value="PA_degradation_oxidoreductase_like"/>
    <property type="match status" value="1"/>
</dbReference>
<keyword evidence="3" id="KW-0001">2Fe-2S</keyword>
<keyword evidence="6" id="KW-0560">Oxidoreductase</keyword>
<evidence type="ECO:0000256" key="5">
    <source>
        <dbReference type="ARBA" id="ARBA00022827"/>
    </source>
</evidence>
<dbReference type="SUPFAM" id="SSF63380">
    <property type="entry name" value="Riboflavin synthase domain-like"/>
    <property type="match status" value="1"/>
</dbReference>
<dbReference type="InterPro" id="IPR050415">
    <property type="entry name" value="MRET"/>
</dbReference>
<keyword evidence="5" id="KW-0274">FAD</keyword>
<name>A0ABQ0HK94_9ACTN</name>
<evidence type="ECO:0000313" key="12">
    <source>
        <dbReference type="Proteomes" id="UP000004881"/>
    </source>
</evidence>
<feature type="domain" description="2Fe-2S ferredoxin-type" evidence="9">
    <location>
        <begin position="299"/>
        <end position="386"/>
    </location>
</feature>
<evidence type="ECO:0000259" key="10">
    <source>
        <dbReference type="PROSITE" id="PS51384"/>
    </source>
</evidence>
<keyword evidence="7" id="KW-0408">Iron</keyword>
<dbReference type="InterPro" id="IPR039261">
    <property type="entry name" value="FNR_nucleotide-bd"/>
</dbReference>
<dbReference type="SUPFAM" id="SSF52343">
    <property type="entry name" value="Ferredoxin reductase-like, C-terminal NADP-linked domain"/>
    <property type="match status" value="1"/>
</dbReference>
<dbReference type="InterPro" id="IPR001041">
    <property type="entry name" value="2Fe-2S_ferredoxin-type"/>
</dbReference>
<dbReference type="Gene3D" id="3.40.50.80">
    <property type="entry name" value="Nucleotide-binding domain of ferredoxin-NADP reductase (FNR) module"/>
    <property type="match status" value="1"/>
</dbReference>
<dbReference type="PANTHER" id="PTHR47354">
    <property type="entry name" value="NADH OXIDOREDUCTASE HCR"/>
    <property type="match status" value="1"/>
</dbReference>
<evidence type="ECO:0000256" key="1">
    <source>
        <dbReference type="ARBA" id="ARBA00001974"/>
    </source>
</evidence>
<dbReference type="PROSITE" id="PS51085">
    <property type="entry name" value="2FE2S_FER_2"/>
    <property type="match status" value="1"/>
</dbReference>
<dbReference type="Proteomes" id="UP000004881">
    <property type="component" value="Unassembled WGS sequence"/>
</dbReference>
<dbReference type="SUPFAM" id="SSF54292">
    <property type="entry name" value="2Fe-2S ferredoxin-like"/>
    <property type="match status" value="1"/>
</dbReference>
<reference evidence="11 12" key="1">
    <citation type="submission" date="2012-02" db="EMBL/GenBank/DDBJ databases">
        <title>Whole genome shotgun sequence of Gordonia terrae NBRC 100016.</title>
        <authorList>
            <person name="Takarada H."/>
            <person name="Hosoyama A."/>
            <person name="Tsuchikane K."/>
            <person name="Katsumata H."/>
            <person name="Yamazaki S."/>
            <person name="Fujita N."/>
        </authorList>
    </citation>
    <scope>NUCLEOTIDE SEQUENCE [LARGE SCALE GENOMIC DNA]</scope>
    <source>
        <strain evidence="11 12">NBRC 100016</strain>
    </source>
</reference>
<evidence type="ECO:0000256" key="3">
    <source>
        <dbReference type="ARBA" id="ARBA00022714"/>
    </source>
</evidence>
<evidence type="ECO:0000256" key="2">
    <source>
        <dbReference type="ARBA" id="ARBA00022630"/>
    </source>
</evidence>
<accession>A0ABQ0HK94</accession>
<dbReference type="Pfam" id="PF00970">
    <property type="entry name" value="FAD_binding_6"/>
    <property type="match status" value="1"/>
</dbReference>
<dbReference type="PROSITE" id="PS51384">
    <property type="entry name" value="FAD_FR"/>
    <property type="match status" value="1"/>
</dbReference>
<gene>
    <name evidence="11" type="primary">kshB</name>
    <name evidence="11" type="ORF">GOTRE_150_00390</name>
</gene>
<evidence type="ECO:0000256" key="8">
    <source>
        <dbReference type="ARBA" id="ARBA00023014"/>
    </source>
</evidence>
<dbReference type="InterPro" id="IPR036010">
    <property type="entry name" value="2Fe-2S_ferredoxin-like_sf"/>
</dbReference>
<dbReference type="PROSITE" id="PS00197">
    <property type="entry name" value="2FE2S_FER_1"/>
    <property type="match status" value="1"/>
</dbReference>
<dbReference type="EMBL" id="BAFD01000115">
    <property type="protein sequence ID" value="GAB46297.1"/>
    <property type="molecule type" value="Genomic_DNA"/>
</dbReference>
<dbReference type="Gene3D" id="2.40.30.10">
    <property type="entry name" value="Translation factors"/>
    <property type="match status" value="1"/>
</dbReference>
<evidence type="ECO:0000256" key="7">
    <source>
        <dbReference type="ARBA" id="ARBA00023004"/>
    </source>
</evidence>
<dbReference type="PRINTS" id="PR00371">
    <property type="entry name" value="FPNCR"/>
</dbReference>
<feature type="domain" description="FAD-binding FR-type" evidence="10">
    <location>
        <begin position="40"/>
        <end position="145"/>
    </location>
</feature>
<keyword evidence="12" id="KW-1185">Reference proteome</keyword>
<dbReference type="InterPro" id="IPR017927">
    <property type="entry name" value="FAD-bd_FR_type"/>
</dbReference>
<comment type="cofactor">
    <cofactor evidence="1">
        <name>FAD</name>
        <dbReference type="ChEBI" id="CHEBI:57692"/>
    </cofactor>
</comment>
<dbReference type="InterPro" id="IPR008333">
    <property type="entry name" value="Cbr1-like_FAD-bd_dom"/>
</dbReference>
<dbReference type="Pfam" id="PF00111">
    <property type="entry name" value="Fer2"/>
    <property type="match status" value="1"/>
</dbReference>
<dbReference type="InterPro" id="IPR012675">
    <property type="entry name" value="Beta-grasp_dom_sf"/>
</dbReference>
<evidence type="ECO:0000256" key="4">
    <source>
        <dbReference type="ARBA" id="ARBA00022723"/>
    </source>
</evidence>
<dbReference type="CDD" id="cd00207">
    <property type="entry name" value="fer2"/>
    <property type="match status" value="1"/>
</dbReference>
<keyword evidence="4" id="KW-0479">Metal-binding</keyword>
<dbReference type="InterPro" id="IPR001433">
    <property type="entry name" value="OxRdtase_FAD/NAD-bd"/>
</dbReference>
<dbReference type="Gene3D" id="3.10.20.30">
    <property type="match status" value="1"/>
</dbReference>
<evidence type="ECO:0000313" key="11">
    <source>
        <dbReference type="EMBL" id="GAB46297.1"/>
    </source>
</evidence>
<dbReference type="InterPro" id="IPR017938">
    <property type="entry name" value="Riboflavin_synthase-like_b-brl"/>
</dbReference>
<dbReference type="Pfam" id="PF00175">
    <property type="entry name" value="NAD_binding_1"/>
    <property type="match status" value="1"/>
</dbReference>
<dbReference type="InterPro" id="IPR001709">
    <property type="entry name" value="Flavoprot_Pyr_Nucl_cyt_Rdtase"/>
</dbReference>
<dbReference type="InterPro" id="IPR006058">
    <property type="entry name" value="2Fe2S_fd_BS"/>
</dbReference>
<evidence type="ECO:0000259" key="9">
    <source>
        <dbReference type="PROSITE" id="PS51085"/>
    </source>
</evidence>
<sequence>MEATHGSLEPNKYLVAMATTTYRPPEIEGGMYSQGPDVQSGACRVRVVGVVEETHDARSILVEPHPDHSSAFDYSPGQFLTIRVPDVGSGTARCYSLSSSPHVDPTMKITVKRVDGGHGSNWLCDNVDEGDELEVLPPSGSFKARTLDESVVLVAGGSGITPVMAIAKSILFAGSGHVLLIYANRDEKSVIFGQELRELTGRFADRLTVIHALQSVQGFLTVEALSALIRPLADRAVYTCGPAPLMKVVKEACATAGVESSRVMSERFVSLTSDPFGGVRESVPDHAEDDGSETAADVGAIEVTLDGETLSVPWSGSKRLLDALLDAGVDAPFSCREGACSACVCTLTSGEVRMTRNEVLEDEDVADGYILTCQAEMVSPEISIEY</sequence>
<evidence type="ECO:0000256" key="6">
    <source>
        <dbReference type="ARBA" id="ARBA00023002"/>
    </source>
</evidence>
<dbReference type="PRINTS" id="PR00410">
    <property type="entry name" value="PHEHYDRXLASE"/>
</dbReference>
<dbReference type="PANTHER" id="PTHR47354:SF8">
    <property type="entry name" value="1,2-PHENYLACETYL-COA EPOXIDASE, SUBUNIT E"/>
    <property type="match status" value="1"/>
</dbReference>
<keyword evidence="2" id="KW-0285">Flavoprotein</keyword>
<organism evidence="11 12">
    <name type="scientific">Gordonia terrae NBRC 100016</name>
    <dbReference type="NCBI Taxonomy" id="1089454"/>
    <lineage>
        <taxon>Bacteria</taxon>
        <taxon>Bacillati</taxon>
        <taxon>Actinomycetota</taxon>
        <taxon>Actinomycetes</taxon>
        <taxon>Mycobacteriales</taxon>
        <taxon>Gordoniaceae</taxon>
        <taxon>Gordonia</taxon>
    </lineage>
</organism>
<proteinExistence type="predicted"/>
<protein>
    <submittedName>
        <fullName evidence="11">3-ketosteroid 9alpha-hydroxylase component KshB</fullName>
    </submittedName>
</protein>
<comment type="caution">
    <text evidence="11">The sequence shown here is derived from an EMBL/GenBank/DDBJ whole genome shotgun (WGS) entry which is preliminary data.</text>
</comment>
<keyword evidence="8" id="KW-0411">Iron-sulfur</keyword>